<gene>
    <name evidence="3" type="ORF">H9628_01790</name>
</gene>
<organism evidence="3 4">
    <name type="scientific">Kaistella pullorum</name>
    <dbReference type="NCBI Taxonomy" id="2763074"/>
    <lineage>
        <taxon>Bacteria</taxon>
        <taxon>Pseudomonadati</taxon>
        <taxon>Bacteroidota</taxon>
        <taxon>Flavobacteriia</taxon>
        <taxon>Flavobacteriales</taxon>
        <taxon>Weeksellaceae</taxon>
        <taxon>Chryseobacterium group</taxon>
        <taxon>Kaistella</taxon>
    </lineage>
</organism>
<feature type="signal peptide" evidence="2">
    <location>
        <begin position="1"/>
        <end position="19"/>
    </location>
</feature>
<name>A0ABR8WJF0_9FLAO</name>
<accession>A0ABR8WJF0</accession>
<dbReference type="NCBIfam" id="TIGR04183">
    <property type="entry name" value="Por_Secre_tail"/>
    <property type="match status" value="1"/>
</dbReference>
<dbReference type="EMBL" id="JACSPS010000001">
    <property type="protein sequence ID" value="MBD8017192.1"/>
    <property type="molecule type" value="Genomic_DNA"/>
</dbReference>
<evidence type="ECO:0000256" key="1">
    <source>
        <dbReference type="ARBA" id="ARBA00022729"/>
    </source>
</evidence>
<dbReference type="InterPro" id="IPR026444">
    <property type="entry name" value="Secre_tail"/>
</dbReference>
<dbReference type="Proteomes" id="UP000626242">
    <property type="component" value="Unassembled WGS sequence"/>
</dbReference>
<keyword evidence="1 2" id="KW-0732">Signal</keyword>
<sequence>MKKLSSLVLMLMTAISAFGQFTVQVTAPGVVQLTYGAANDYSIYSPGFEVPTFWVHVWSNAGDNSTGSTYNDSWSNSNVEMNWNATANAYTGTINLNTKIFTDGNRVFPTGTTVNNLGFVFKNQQNGATNQSGDLTATNFGFTPTTLVSLAVSQNDVSQKAFVADGKLFTPFLGKISVTVYDMSGKIVKCLVTQNTNAGIDLGITQSGNYVAQISSAKQTETVKFRK</sequence>
<protein>
    <submittedName>
        <fullName evidence="3">T9SS type A sorting domain-containing protein</fullName>
    </submittedName>
</protein>
<keyword evidence="4" id="KW-1185">Reference proteome</keyword>
<comment type="caution">
    <text evidence="3">The sequence shown here is derived from an EMBL/GenBank/DDBJ whole genome shotgun (WGS) entry which is preliminary data.</text>
</comment>
<dbReference type="RefSeq" id="WP_251832401.1">
    <property type="nucleotide sequence ID" value="NZ_JACSPS010000001.1"/>
</dbReference>
<evidence type="ECO:0000313" key="3">
    <source>
        <dbReference type="EMBL" id="MBD8017192.1"/>
    </source>
</evidence>
<reference evidence="3 4" key="1">
    <citation type="submission" date="2020-08" db="EMBL/GenBank/DDBJ databases">
        <title>A Genomic Blueprint of the Chicken Gut Microbiome.</title>
        <authorList>
            <person name="Gilroy R."/>
            <person name="Ravi A."/>
            <person name="Getino M."/>
            <person name="Pursley I."/>
            <person name="Horton D.L."/>
            <person name="Alikhan N.-F."/>
            <person name="Baker D."/>
            <person name="Gharbi K."/>
            <person name="Hall N."/>
            <person name="Watson M."/>
            <person name="Adriaenssens E.M."/>
            <person name="Foster-Nyarko E."/>
            <person name="Jarju S."/>
            <person name="Secka A."/>
            <person name="Antonio M."/>
            <person name="Oren A."/>
            <person name="Chaudhuri R."/>
            <person name="La Ragione R.M."/>
            <person name="Hildebrand F."/>
            <person name="Pallen M.J."/>
        </authorList>
    </citation>
    <scope>NUCLEOTIDE SEQUENCE [LARGE SCALE GENOMIC DNA]</scope>
    <source>
        <strain evidence="3 4">Sa1CVA4</strain>
    </source>
</reference>
<evidence type="ECO:0000256" key="2">
    <source>
        <dbReference type="SAM" id="SignalP"/>
    </source>
</evidence>
<evidence type="ECO:0000313" key="4">
    <source>
        <dbReference type="Proteomes" id="UP000626242"/>
    </source>
</evidence>
<proteinExistence type="predicted"/>
<feature type="chain" id="PRO_5046304851" evidence="2">
    <location>
        <begin position="20"/>
        <end position="227"/>
    </location>
</feature>